<proteinExistence type="predicted"/>
<keyword evidence="2" id="KW-1185">Reference proteome</keyword>
<comment type="caution">
    <text evidence="1">The sequence shown here is derived from an EMBL/GenBank/DDBJ whole genome shotgun (WGS) entry which is preliminary data.</text>
</comment>
<sequence>MGIAPFLLSKQALGRVLVDDNRIGQRRPFVRFVLSLMTRKGTELILSEVLMKCRDWLHELVKEEIEKKDSSTEEWKIAMERSFNRMDNEIFLFFLFFDSSSSSSLFVDSSPL</sequence>
<evidence type="ECO:0000313" key="1">
    <source>
        <dbReference type="EMBL" id="KAI8022912.1"/>
    </source>
</evidence>
<organism evidence="1 2">
    <name type="scientific">Camellia lanceoleosa</name>
    <dbReference type="NCBI Taxonomy" id="1840588"/>
    <lineage>
        <taxon>Eukaryota</taxon>
        <taxon>Viridiplantae</taxon>
        <taxon>Streptophyta</taxon>
        <taxon>Embryophyta</taxon>
        <taxon>Tracheophyta</taxon>
        <taxon>Spermatophyta</taxon>
        <taxon>Magnoliopsida</taxon>
        <taxon>eudicotyledons</taxon>
        <taxon>Gunneridae</taxon>
        <taxon>Pentapetalae</taxon>
        <taxon>asterids</taxon>
        <taxon>Ericales</taxon>
        <taxon>Theaceae</taxon>
        <taxon>Camellia</taxon>
    </lineage>
</organism>
<protein>
    <submittedName>
        <fullName evidence="1">Uncharacterized protein</fullName>
    </submittedName>
</protein>
<dbReference type="Proteomes" id="UP001060215">
    <property type="component" value="Chromosome 6"/>
</dbReference>
<accession>A0ACC0IC72</accession>
<name>A0ACC0IC72_9ERIC</name>
<gene>
    <name evidence="1" type="ORF">LOK49_LG03G02210</name>
</gene>
<dbReference type="EMBL" id="CM045763">
    <property type="protein sequence ID" value="KAI8022912.1"/>
    <property type="molecule type" value="Genomic_DNA"/>
</dbReference>
<evidence type="ECO:0000313" key="2">
    <source>
        <dbReference type="Proteomes" id="UP001060215"/>
    </source>
</evidence>
<reference evidence="1 2" key="1">
    <citation type="journal article" date="2022" name="Plant J.">
        <title>Chromosome-level genome of Camellia lanceoleosa provides a valuable resource for understanding genome evolution and self-incompatibility.</title>
        <authorList>
            <person name="Gong W."/>
            <person name="Xiao S."/>
            <person name="Wang L."/>
            <person name="Liao Z."/>
            <person name="Chang Y."/>
            <person name="Mo W."/>
            <person name="Hu G."/>
            <person name="Li W."/>
            <person name="Zhao G."/>
            <person name="Zhu H."/>
            <person name="Hu X."/>
            <person name="Ji K."/>
            <person name="Xiang X."/>
            <person name="Song Q."/>
            <person name="Yuan D."/>
            <person name="Jin S."/>
            <person name="Zhang L."/>
        </authorList>
    </citation>
    <scope>NUCLEOTIDE SEQUENCE [LARGE SCALE GENOMIC DNA]</scope>
    <source>
        <strain evidence="1">SQ_2022a</strain>
    </source>
</reference>